<dbReference type="Proteomes" id="UP001549691">
    <property type="component" value="Unassembled WGS sequence"/>
</dbReference>
<keyword evidence="1" id="KW-0456">Lyase</keyword>
<protein>
    <submittedName>
        <fullName evidence="1">Phosphonate C-P lyase system protein PhnG</fullName>
    </submittedName>
</protein>
<keyword evidence="2" id="KW-1185">Reference proteome</keyword>
<accession>A0ABV2TLR8</accession>
<comment type="caution">
    <text evidence="1">The sequence shown here is derived from an EMBL/GenBank/DDBJ whole genome shotgun (WGS) entry which is preliminary data.</text>
</comment>
<reference evidence="1 2" key="1">
    <citation type="submission" date="2024-07" db="EMBL/GenBank/DDBJ databases">
        <title>Uliginosibacterium flavum JJ3220;KACC:17644.</title>
        <authorList>
            <person name="Kim M.K."/>
        </authorList>
    </citation>
    <scope>NUCLEOTIDE SEQUENCE [LARGE SCALE GENOMIC DNA]</scope>
    <source>
        <strain evidence="1 2">KACC:17644</strain>
    </source>
</reference>
<evidence type="ECO:0000313" key="2">
    <source>
        <dbReference type="Proteomes" id="UP001549691"/>
    </source>
</evidence>
<sequence>MTDYTDRRSALGLLARSPAGLLAERFAALNETPAFTWLRRPETGMVMLRARIGGDGAQFNLGEATLTRCTLRLADGTVGVGTVRGRSARQAEMIALCDALLQQPESAARVHAEVITALATAEQARQQQRATEVAASRVDFFTLVRGED</sequence>
<dbReference type="GO" id="GO:0016829">
    <property type="term" value="F:lyase activity"/>
    <property type="evidence" value="ECO:0007669"/>
    <property type="project" value="UniProtKB-KW"/>
</dbReference>
<dbReference type="EMBL" id="JBEWZI010000011">
    <property type="protein sequence ID" value="MET7014871.1"/>
    <property type="molecule type" value="Genomic_DNA"/>
</dbReference>
<evidence type="ECO:0000313" key="1">
    <source>
        <dbReference type="EMBL" id="MET7014871.1"/>
    </source>
</evidence>
<name>A0ABV2TLR8_9RHOO</name>
<dbReference type="InterPro" id="IPR009609">
    <property type="entry name" value="Phosphonate_metab_PhnG"/>
</dbReference>
<gene>
    <name evidence="1" type="primary">phnG</name>
    <name evidence="1" type="ORF">ABXR19_11780</name>
</gene>
<organism evidence="1 2">
    <name type="scientific">Uliginosibacterium flavum</name>
    <dbReference type="NCBI Taxonomy" id="1396831"/>
    <lineage>
        <taxon>Bacteria</taxon>
        <taxon>Pseudomonadati</taxon>
        <taxon>Pseudomonadota</taxon>
        <taxon>Betaproteobacteria</taxon>
        <taxon>Rhodocyclales</taxon>
        <taxon>Zoogloeaceae</taxon>
        <taxon>Uliginosibacterium</taxon>
    </lineage>
</organism>
<proteinExistence type="predicted"/>
<dbReference type="NCBIfam" id="TIGR03293">
    <property type="entry name" value="PhnG_redo"/>
    <property type="match status" value="1"/>
</dbReference>
<dbReference type="Pfam" id="PF06754">
    <property type="entry name" value="PhnG"/>
    <property type="match status" value="1"/>
</dbReference>
<dbReference type="RefSeq" id="WP_354601330.1">
    <property type="nucleotide sequence ID" value="NZ_JBEWZI010000011.1"/>
</dbReference>